<dbReference type="InterPro" id="IPR005358">
    <property type="entry name" value="Puta_zinc/iron-chelating_dom"/>
</dbReference>
<dbReference type="EMBL" id="CP071518">
    <property type="protein sequence ID" value="QSX79054.1"/>
    <property type="molecule type" value="Genomic_DNA"/>
</dbReference>
<dbReference type="RefSeq" id="WP_200615011.1">
    <property type="nucleotide sequence ID" value="NZ_CP071518.1"/>
</dbReference>
<keyword evidence="2" id="KW-1185">Reference proteome</keyword>
<dbReference type="KEGG" id="lsf:I8J32_003870"/>
<reference evidence="1 2" key="1">
    <citation type="submission" date="2021-03" db="EMBL/GenBank/DDBJ databases">
        <title>Lysobacter sp. nov. isolated from soil of gangwondo yeongwol, south Korea.</title>
        <authorList>
            <person name="Kim K.R."/>
            <person name="Kim K.H."/>
            <person name="Jeon C.O."/>
        </authorList>
    </citation>
    <scope>NUCLEOTIDE SEQUENCE [LARGE SCALE GENOMIC DNA]</scope>
    <source>
        <strain evidence="1 2">R19</strain>
    </source>
</reference>
<dbReference type="AlphaFoldDB" id="A0A975ASL1"/>
<accession>A0A975ASL1</accession>
<dbReference type="Proteomes" id="UP000639274">
    <property type="component" value="Chromosome"/>
</dbReference>
<organism evidence="1 2">
    <name type="scientific">Agrilutibacter solisilvae</name>
    <dbReference type="NCBI Taxonomy" id="2763317"/>
    <lineage>
        <taxon>Bacteria</taxon>
        <taxon>Pseudomonadati</taxon>
        <taxon>Pseudomonadota</taxon>
        <taxon>Gammaproteobacteria</taxon>
        <taxon>Lysobacterales</taxon>
        <taxon>Lysobacteraceae</taxon>
        <taxon>Agrilutibacter</taxon>
    </lineage>
</organism>
<dbReference type="Pfam" id="PF03692">
    <property type="entry name" value="CxxCxxCC"/>
    <property type="match status" value="1"/>
</dbReference>
<protein>
    <submittedName>
        <fullName evidence="1">YkgJ family cysteine cluster protein</fullName>
    </submittedName>
</protein>
<proteinExistence type="predicted"/>
<evidence type="ECO:0000313" key="1">
    <source>
        <dbReference type="EMBL" id="QSX79054.1"/>
    </source>
</evidence>
<name>A0A975ASL1_9GAMM</name>
<evidence type="ECO:0000313" key="2">
    <source>
        <dbReference type="Proteomes" id="UP000639274"/>
    </source>
</evidence>
<sequence>MPHPCLTCGACCASFRVSMHWSETDPTLGGVTPAALTERIDPHQVAMLGTWARAPRCIALEAQVGVRSRCTIHERRPSPCRQVHASWEHGAADISCDRARARHGLPLLTPADWPAR</sequence>
<gene>
    <name evidence="1" type="ORF">I8J32_003870</name>
</gene>